<comment type="caution">
    <text evidence="6">The sequence shown here is derived from an EMBL/GenBank/DDBJ whole genome shotgun (WGS) entry which is preliminary data.</text>
</comment>
<accession>A0AAE2D594</accession>
<dbReference type="Proteomes" id="UP001292079">
    <property type="component" value="Unassembled WGS sequence"/>
</dbReference>
<feature type="transmembrane region" description="Helical" evidence="5">
    <location>
        <begin position="51"/>
        <end position="74"/>
    </location>
</feature>
<dbReference type="GO" id="GO:0006890">
    <property type="term" value="P:retrograde vesicle-mediated transport, Golgi to endoplasmic reticulum"/>
    <property type="evidence" value="ECO:0007669"/>
    <property type="project" value="InterPro"/>
</dbReference>
<dbReference type="GO" id="GO:0005794">
    <property type="term" value="C:Golgi apparatus"/>
    <property type="evidence" value="ECO:0007669"/>
    <property type="project" value="TreeGrafter"/>
</dbReference>
<feature type="transmembrane region" description="Helical" evidence="5">
    <location>
        <begin position="176"/>
        <end position="193"/>
    </location>
</feature>
<dbReference type="PANTHER" id="PTHR13377:SF3">
    <property type="entry name" value="TRANSMEMBRANE PROTEIN 115"/>
    <property type="match status" value="1"/>
</dbReference>
<evidence type="ECO:0000256" key="1">
    <source>
        <dbReference type="ARBA" id="ARBA00004141"/>
    </source>
</evidence>
<dbReference type="AlphaFoldDB" id="A0AAE2D594"/>
<reference evidence="6" key="1">
    <citation type="submission" date="2022-04" db="EMBL/GenBank/DDBJ databases">
        <authorList>
            <person name="Xu L."/>
            <person name="Lv Z."/>
        </authorList>
    </citation>
    <scope>NUCLEOTIDE SEQUENCE</scope>
    <source>
        <strain evidence="6">LV_2022a</strain>
    </source>
</reference>
<organism evidence="6 7">
    <name type="scientific">Schistosoma mekongi</name>
    <name type="common">Parasitic worm</name>
    <dbReference type="NCBI Taxonomy" id="38744"/>
    <lineage>
        <taxon>Eukaryota</taxon>
        <taxon>Metazoa</taxon>
        <taxon>Spiralia</taxon>
        <taxon>Lophotrochozoa</taxon>
        <taxon>Platyhelminthes</taxon>
        <taxon>Trematoda</taxon>
        <taxon>Digenea</taxon>
        <taxon>Strigeidida</taxon>
        <taxon>Schistosomatoidea</taxon>
        <taxon>Schistosomatidae</taxon>
        <taxon>Schistosoma</taxon>
    </lineage>
</organism>
<protein>
    <recommendedName>
        <fullName evidence="8">Transmembrane protein</fullName>
    </recommendedName>
</protein>
<keyword evidence="7" id="KW-1185">Reference proteome</keyword>
<name>A0AAE2D594_SCHME</name>
<keyword evidence="2 5" id="KW-0812">Transmembrane</keyword>
<evidence type="ECO:0008006" key="8">
    <source>
        <dbReference type="Google" id="ProtNLM"/>
    </source>
</evidence>
<evidence type="ECO:0000313" key="7">
    <source>
        <dbReference type="Proteomes" id="UP001292079"/>
    </source>
</evidence>
<gene>
    <name evidence="6" type="ORF">MN116_006170</name>
</gene>
<dbReference type="InterPro" id="IPR013861">
    <property type="entry name" value="TMEM115/Pdh1/Rbl19"/>
</dbReference>
<proteinExistence type="predicted"/>
<keyword evidence="3 5" id="KW-1133">Transmembrane helix</keyword>
<evidence type="ECO:0000256" key="4">
    <source>
        <dbReference type="ARBA" id="ARBA00023136"/>
    </source>
</evidence>
<keyword evidence="4 5" id="KW-0472">Membrane</keyword>
<evidence type="ECO:0000313" key="6">
    <source>
        <dbReference type="EMBL" id="KAK4470635.1"/>
    </source>
</evidence>
<reference evidence="6" key="2">
    <citation type="journal article" date="2023" name="Infect Dis Poverty">
        <title>Chromosome-scale genome of the human blood fluke Schistosoma mekongi and its implications for public health.</title>
        <authorList>
            <person name="Zhou M."/>
            <person name="Xu L."/>
            <person name="Xu D."/>
            <person name="Chen W."/>
            <person name="Khan J."/>
            <person name="Hu Y."/>
            <person name="Huang H."/>
            <person name="Wei H."/>
            <person name="Zhang Y."/>
            <person name="Chusongsang P."/>
            <person name="Tanasarnprasert K."/>
            <person name="Hu X."/>
            <person name="Limpanont Y."/>
            <person name="Lv Z."/>
        </authorList>
    </citation>
    <scope>NUCLEOTIDE SEQUENCE</scope>
    <source>
        <strain evidence="6">LV_2022a</strain>
    </source>
</reference>
<evidence type="ECO:0000256" key="2">
    <source>
        <dbReference type="ARBA" id="ARBA00022692"/>
    </source>
</evidence>
<evidence type="ECO:0000256" key="3">
    <source>
        <dbReference type="ARBA" id="ARBA00022989"/>
    </source>
</evidence>
<feature type="transmembrane region" description="Helical" evidence="5">
    <location>
        <begin position="86"/>
        <end position="108"/>
    </location>
</feature>
<dbReference type="GO" id="GO:0016020">
    <property type="term" value="C:membrane"/>
    <property type="evidence" value="ECO:0007669"/>
    <property type="project" value="UniProtKB-SubCell"/>
</dbReference>
<comment type="subcellular location">
    <subcellularLocation>
        <location evidence="1">Membrane</location>
        <topology evidence="1">Multi-pass membrane protein</topology>
    </subcellularLocation>
</comment>
<dbReference type="PANTHER" id="PTHR13377">
    <property type="entry name" value="PLACENTAL PROTEIN 6"/>
    <property type="match status" value="1"/>
</dbReference>
<sequence length="342" mass="38809">MMRIASIKLFYVQLFLCTLQISSFISGLCIPFLVDFVSLPLKSTHDIYKLLTFYLMTDEFSVFILTLLAIFIYTKLLFDLWSKIEMVFYYWLVNVSAAMLSILPTVLFNNDSISISRVNGNSAFISSVFVVLIQLNSEQPLVSIRGLSVKSRYGLPIVSLLFSLLCVVRFIRLSSLLLFCNGVLCSWCYLRFFQRHSQGRRGNCRSSFAFARLFPEPIDKVVSIPFNVFYQFLMRTKLCPGLKSQSEIIVEPVLTFGLHGQISDPERYRRIALKALSERNVKAGSSSKLSEEIIEWPSLIDSDDTQKLENHMSSESSVVIKLPGDMNPSIVDTLSTLNSSNV</sequence>
<evidence type="ECO:0000256" key="5">
    <source>
        <dbReference type="SAM" id="Phobius"/>
    </source>
</evidence>
<dbReference type="EMBL" id="JALJAT010000004">
    <property type="protein sequence ID" value="KAK4470635.1"/>
    <property type="molecule type" value="Genomic_DNA"/>
</dbReference>